<dbReference type="Proteomes" id="UP001181693">
    <property type="component" value="Unassembled WGS sequence"/>
</dbReference>
<organism evidence="1 2">
    <name type="scientific">Pyxicephalus adspersus</name>
    <name type="common">African bullfrog</name>
    <dbReference type="NCBI Taxonomy" id="30357"/>
    <lineage>
        <taxon>Eukaryota</taxon>
        <taxon>Metazoa</taxon>
        <taxon>Chordata</taxon>
        <taxon>Craniata</taxon>
        <taxon>Vertebrata</taxon>
        <taxon>Euteleostomi</taxon>
        <taxon>Amphibia</taxon>
        <taxon>Batrachia</taxon>
        <taxon>Anura</taxon>
        <taxon>Neobatrachia</taxon>
        <taxon>Ranoidea</taxon>
        <taxon>Pyxicephalidae</taxon>
        <taxon>Pyxicephalinae</taxon>
        <taxon>Pyxicephalus</taxon>
    </lineage>
</organism>
<protein>
    <recommendedName>
        <fullName evidence="3">Secreted protein</fullName>
    </recommendedName>
</protein>
<evidence type="ECO:0008006" key="3">
    <source>
        <dbReference type="Google" id="ProtNLM"/>
    </source>
</evidence>
<dbReference type="AlphaFoldDB" id="A0AAV3AWF9"/>
<accession>A0AAV3AWF9</accession>
<evidence type="ECO:0000313" key="1">
    <source>
        <dbReference type="EMBL" id="DBA32104.1"/>
    </source>
</evidence>
<gene>
    <name evidence="1" type="ORF">GDO54_007853</name>
</gene>
<dbReference type="EMBL" id="DYDO01000002">
    <property type="protein sequence ID" value="DBA32104.1"/>
    <property type="molecule type" value="Genomic_DNA"/>
</dbReference>
<sequence>MGAIVFLDVLFTSVYCTVFLYLQGSCINCVLLYQSCVDFFFSPPFSVTCGRLNASSTARTANVSPVQGLCKKEIKKNNF</sequence>
<keyword evidence="2" id="KW-1185">Reference proteome</keyword>
<evidence type="ECO:0000313" key="2">
    <source>
        <dbReference type="Proteomes" id="UP001181693"/>
    </source>
</evidence>
<comment type="caution">
    <text evidence="1">The sequence shown here is derived from an EMBL/GenBank/DDBJ whole genome shotgun (WGS) entry which is preliminary data.</text>
</comment>
<name>A0AAV3AWF9_PYXAD</name>
<proteinExistence type="predicted"/>
<reference evidence="1" key="1">
    <citation type="thesis" date="2020" institute="ProQuest LLC" country="789 East Eisenhower Parkway, Ann Arbor, MI, USA">
        <title>Comparative Genomics and Chromosome Evolution.</title>
        <authorList>
            <person name="Mudd A.B."/>
        </authorList>
    </citation>
    <scope>NUCLEOTIDE SEQUENCE</scope>
    <source>
        <strain evidence="1">1538</strain>
        <tissue evidence="1">Blood</tissue>
    </source>
</reference>